<evidence type="ECO:0000256" key="8">
    <source>
        <dbReference type="ARBA" id="ARBA00022840"/>
    </source>
</evidence>
<dbReference type="GO" id="GO:0046872">
    <property type="term" value="F:metal ion binding"/>
    <property type="evidence" value="ECO:0007669"/>
    <property type="project" value="UniProtKB-KW"/>
</dbReference>
<feature type="region of interest" description="Disordered" evidence="12">
    <location>
        <begin position="460"/>
        <end position="487"/>
    </location>
</feature>
<keyword evidence="6 11" id="KW-0547">Nucleotide-binding</keyword>
<dbReference type="NCBIfam" id="TIGR02397">
    <property type="entry name" value="dnaX_nterm"/>
    <property type="match status" value="1"/>
</dbReference>
<comment type="caution">
    <text evidence="14">The sequence shown here is derived from an EMBL/GenBank/DDBJ whole genome shotgun (WGS) entry which is preliminary data.</text>
</comment>
<feature type="region of interest" description="Disordered" evidence="12">
    <location>
        <begin position="400"/>
        <end position="446"/>
    </location>
</feature>
<reference evidence="14" key="1">
    <citation type="submission" date="2023-07" db="EMBL/GenBank/DDBJ databases">
        <title>Functional and genomic diversity of the sorghum phyllosphere microbiome.</title>
        <authorList>
            <person name="Shade A."/>
        </authorList>
    </citation>
    <scope>NUCLEOTIDE SEQUENCE</scope>
    <source>
        <strain evidence="14">SORGH_AS_0908</strain>
    </source>
</reference>
<dbReference type="Gene3D" id="3.40.50.300">
    <property type="entry name" value="P-loop containing nucleotide triphosphate hydrolases"/>
    <property type="match status" value="1"/>
</dbReference>
<feature type="region of interest" description="Disordered" evidence="12">
    <location>
        <begin position="364"/>
        <end position="386"/>
    </location>
</feature>
<dbReference type="SUPFAM" id="SSF52540">
    <property type="entry name" value="P-loop containing nucleoside triphosphate hydrolases"/>
    <property type="match status" value="1"/>
</dbReference>
<dbReference type="InterPro" id="IPR050238">
    <property type="entry name" value="DNA_Rep/Repair_Clamp_Loader"/>
</dbReference>
<gene>
    <name evidence="11" type="primary">dnaX</name>
    <name evidence="14" type="ORF">QE383_002027</name>
</gene>
<evidence type="ECO:0000256" key="12">
    <source>
        <dbReference type="SAM" id="MobiDB-lite"/>
    </source>
</evidence>
<feature type="domain" description="AAA+ ATPase" evidence="13">
    <location>
        <begin position="37"/>
        <end position="188"/>
    </location>
</feature>
<proteinExistence type="inferred from homology"/>
<dbReference type="Gene3D" id="1.10.8.60">
    <property type="match status" value="1"/>
</dbReference>
<dbReference type="RefSeq" id="WP_306992927.1">
    <property type="nucleotide sequence ID" value="NZ_JAUTBB010000001.1"/>
</dbReference>
<feature type="compositionally biased region" description="Low complexity" evidence="12">
    <location>
        <begin position="460"/>
        <end position="477"/>
    </location>
</feature>
<dbReference type="InterPro" id="IPR001270">
    <property type="entry name" value="ClpA/B"/>
</dbReference>
<dbReference type="InterPro" id="IPR038249">
    <property type="entry name" value="PolIII_tau_V_sf"/>
</dbReference>
<evidence type="ECO:0000256" key="4">
    <source>
        <dbReference type="ARBA" id="ARBA00022705"/>
    </source>
</evidence>
<dbReference type="FunFam" id="1.10.8.60:FF:000013">
    <property type="entry name" value="DNA polymerase III subunit gamma/tau"/>
    <property type="match status" value="1"/>
</dbReference>
<dbReference type="PANTHER" id="PTHR11669:SF0">
    <property type="entry name" value="PROTEIN STICHEL-LIKE 2"/>
    <property type="match status" value="1"/>
</dbReference>
<evidence type="ECO:0000259" key="13">
    <source>
        <dbReference type="SMART" id="SM00382"/>
    </source>
</evidence>
<feature type="compositionally biased region" description="Pro residues" evidence="12">
    <location>
        <begin position="403"/>
        <end position="413"/>
    </location>
</feature>
<dbReference type="AlphaFoldDB" id="A0AAW8GFB1"/>
<evidence type="ECO:0000256" key="2">
    <source>
        <dbReference type="ARBA" id="ARBA00022679"/>
    </source>
</evidence>
<organism evidence="14 15">
    <name type="scientific">Pseudoxanthomonas winnipegensis</name>
    <dbReference type="NCBI Taxonomy" id="2480810"/>
    <lineage>
        <taxon>Bacteria</taxon>
        <taxon>Pseudomonadati</taxon>
        <taxon>Pseudomonadota</taxon>
        <taxon>Gammaproteobacteria</taxon>
        <taxon>Lysobacterales</taxon>
        <taxon>Lysobacteraceae</taxon>
        <taxon>Pseudoxanthomonas</taxon>
    </lineage>
</organism>
<dbReference type="InterPro" id="IPR022754">
    <property type="entry name" value="DNA_pol_III_gamma-3"/>
</dbReference>
<evidence type="ECO:0000256" key="11">
    <source>
        <dbReference type="RuleBase" id="RU364063"/>
    </source>
</evidence>
<dbReference type="Gene3D" id="1.20.272.10">
    <property type="match status" value="1"/>
</dbReference>
<comment type="catalytic activity">
    <reaction evidence="10 11">
        <text>DNA(n) + a 2'-deoxyribonucleoside 5'-triphosphate = DNA(n+1) + diphosphate</text>
        <dbReference type="Rhea" id="RHEA:22508"/>
        <dbReference type="Rhea" id="RHEA-COMP:17339"/>
        <dbReference type="Rhea" id="RHEA-COMP:17340"/>
        <dbReference type="ChEBI" id="CHEBI:33019"/>
        <dbReference type="ChEBI" id="CHEBI:61560"/>
        <dbReference type="ChEBI" id="CHEBI:173112"/>
        <dbReference type="EC" id="2.7.7.7"/>
    </reaction>
</comment>
<dbReference type="Proteomes" id="UP001234354">
    <property type="component" value="Unassembled WGS sequence"/>
</dbReference>
<dbReference type="InterPro" id="IPR027417">
    <property type="entry name" value="P-loop_NTPase"/>
</dbReference>
<evidence type="ECO:0000256" key="10">
    <source>
        <dbReference type="ARBA" id="ARBA00049244"/>
    </source>
</evidence>
<accession>A0AAW8GFB1</accession>
<evidence type="ECO:0000256" key="6">
    <source>
        <dbReference type="ARBA" id="ARBA00022741"/>
    </source>
</evidence>
<dbReference type="CDD" id="cd00009">
    <property type="entry name" value="AAA"/>
    <property type="match status" value="1"/>
</dbReference>
<keyword evidence="3 11" id="KW-0548">Nucleotidyltransferase</keyword>
<dbReference type="NCBIfam" id="NF005942">
    <property type="entry name" value="PRK07994.1"/>
    <property type="match status" value="1"/>
</dbReference>
<evidence type="ECO:0000313" key="15">
    <source>
        <dbReference type="Proteomes" id="UP001234354"/>
    </source>
</evidence>
<dbReference type="InterPro" id="IPR021029">
    <property type="entry name" value="DNA_pol_III_tau_dom-5"/>
</dbReference>
<dbReference type="FunFam" id="3.40.50.300:FF:000014">
    <property type="entry name" value="DNA polymerase III subunit gamma/tau"/>
    <property type="match status" value="1"/>
</dbReference>
<dbReference type="PANTHER" id="PTHR11669">
    <property type="entry name" value="REPLICATION FACTOR C / DNA POLYMERASE III GAMMA-TAU SUBUNIT"/>
    <property type="match status" value="1"/>
</dbReference>
<dbReference type="CDD" id="cd18137">
    <property type="entry name" value="HLD_clamp_pol_III_gamma_tau"/>
    <property type="match status" value="1"/>
</dbReference>
<dbReference type="PRINTS" id="PR00300">
    <property type="entry name" value="CLPPROTEASEA"/>
</dbReference>
<comment type="subunit">
    <text evidence="11">DNA polymerase III contains a core (composed of alpha, epsilon and theta chains) that associates with a tau subunit. This core dimerizes to form the POLIII' complex. PolIII' associates with the gamma complex (composed of gamma, delta, delta', psi and chi chains) and with the beta chain to form the complete DNA polymerase III complex.</text>
</comment>
<dbReference type="Pfam" id="PF12170">
    <property type="entry name" value="DNA_pol3_tau_5"/>
    <property type="match status" value="1"/>
</dbReference>
<feature type="compositionally biased region" description="Low complexity" evidence="12">
    <location>
        <begin position="414"/>
        <end position="435"/>
    </location>
</feature>
<dbReference type="GO" id="GO:0009360">
    <property type="term" value="C:DNA polymerase III complex"/>
    <property type="evidence" value="ECO:0007669"/>
    <property type="project" value="InterPro"/>
</dbReference>
<comment type="function">
    <text evidence="11">DNA polymerase III is a complex, multichain enzyme responsible for most of the replicative synthesis in bacteria. This DNA polymerase also exhibits 3' to 5' exonuclease activity.</text>
</comment>
<dbReference type="SMART" id="SM00382">
    <property type="entry name" value="AAA"/>
    <property type="match status" value="1"/>
</dbReference>
<keyword evidence="4 11" id="KW-0235">DNA replication</keyword>
<dbReference type="InterPro" id="IPR012763">
    <property type="entry name" value="DNA_pol_III_sug/sutau_N"/>
</dbReference>
<evidence type="ECO:0000313" key="14">
    <source>
        <dbReference type="EMBL" id="MDQ1119719.1"/>
    </source>
</evidence>
<evidence type="ECO:0000256" key="7">
    <source>
        <dbReference type="ARBA" id="ARBA00022833"/>
    </source>
</evidence>
<dbReference type="Pfam" id="PF12169">
    <property type="entry name" value="DNA_pol3_gamma3"/>
    <property type="match status" value="1"/>
</dbReference>
<dbReference type="InterPro" id="IPR003593">
    <property type="entry name" value="AAA+_ATPase"/>
</dbReference>
<protein>
    <recommendedName>
        <fullName evidence="11">DNA polymerase III subunit gamma/tau</fullName>
        <ecNumber evidence="11">2.7.7.7</ecNumber>
    </recommendedName>
</protein>
<dbReference type="InterPro" id="IPR008921">
    <property type="entry name" value="DNA_pol3_clamp-load_cplx_C"/>
</dbReference>
<dbReference type="EMBL" id="JAUTBB010000001">
    <property type="protein sequence ID" value="MDQ1119719.1"/>
    <property type="molecule type" value="Genomic_DNA"/>
</dbReference>
<feature type="compositionally biased region" description="Low complexity" evidence="12">
    <location>
        <begin position="364"/>
        <end position="377"/>
    </location>
</feature>
<evidence type="ECO:0000256" key="3">
    <source>
        <dbReference type="ARBA" id="ARBA00022695"/>
    </source>
</evidence>
<name>A0AAW8GFB1_9GAMM</name>
<keyword evidence="8 11" id="KW-0067">ATP-binding</keyword>
<dbReference type="GO" id="GO:0003887">
    <property type="term" value="F:DNA-directed DNA polymerase activity"/>
    <property type="evidence" value="ECO:0007669"/>
    <property type="project" value="UniProtKB-KW"/>
</dbReference>
<evidence type="ECO:0000256" key="5">
    <source>
        <dbReference type="ARBA" id="ARBA00022723"/>
    </source>
</evidence>
<keyword evidence="7" id="KW-0862">Zinc</keyword>
<sequence>MSYLVLARKWRPKRFAELVGQEHVVRALSNALDSGRIHHAFLFTGTRGVGKTTIARIFAKSLNCETGTSADPCGQCAACLDIDAGRYIDLLEIDAASNTGVDDVREVIENAQYMPSRGKFKVYLIDEVHMLSKAAFNALLKTLEEPPEHVKFLLATTDPQKLPVTVLSRCLQFNLKRLDEAQIGGQITKILGAEQIPSEDGAVRQIAKAADGSLRDGLSLLDQAIAYTAGELSDAGVRTMLGTVDRTQVGALLDALADGDGARLMATIATLAEFSPDWGGVLEAFAEALHRIQVRQLVPGVAIEAEGVDAEGFAQRLRPEVVQLWYQMALNGRRDLYLAPSPRAGFEMSLLRMLAFRPAGAGDVAPASAAPAKPTAGTVDESASGRAAAAPLMPEMATAPHAPVEPVPAPAPKPSVVSEPEPAPFAAAPPAQSAPTPAPAMDDVPPWEVPAQKISLAEPVQAAPAATAAPAAPARAPSAPPPTSDGIADTDHWLALVASAKLSGPSRQLAANVAFASYGDAVLRLSLAPGLDYLRTERSVGDLADALSASLGRVPKIVFDTGAVAGEGAETLAMRDARQQDARRASAEEQFMNHPDVQRLIQQHGARVVPDSIRPFDE</sequence>
<dbReference type="GO" id="GO:0005524">
    <property type="term" value="F:ATP binding"/>
    <property type="evidence" value="ECO:0007669"/>
    <property type="project" value="UniProtKB-KW"/>
</dbReference>
<keyword evidence="9 11" id="KW-0239">DNA-directed DNA polymerase</keyword>
<dbReference type="Pfam" id="PF13177">
    <property type="entry name" value="DNA_pol3_delta2"/>
    <property type="match status" value="1"/>
</dbReference>
<keyword evidence="2 11" id="KW-0808">Transferase</keyword>
<evidence type="ECO:0000256" key="1">
    <source>
        <dbReference type="ARBA" id="ARBA00006360"/>
    </source>
</evidence>
<comment type="similarity">
    <text evidence="1 11">Belongs to the DnaX/STICHEL family.</text>
</comment>
<evidence type="ECO:0000256" key="9">
    <source>
        <dbReference type="ARBA" id="ARBA00022932"/>
    </source>
</evidence>
<dbReference type="InterPro" id="IPR045085">
    <property type="entry name" value="HLD_clamp_pol_III_gamma_tau"/>
</dbReference>
<dbReference type="FunFam" id="1.20.272.10:FF:000003">
    <property type="entry name" value="DNA polymerase III subunit gamma/tau"/>
    <property type="match status" value="1"/>
</dbReference>
<dbReference type="Gene3D" id="3.30.300.150">
    <property type="entry name" value="DNA polymerase III, tau subunit, domain V"/>
    <property type="match status" value="1"/>
</dbReference>
<dbReference type="Pfam" id="PF22608">
    <property type="entry name" value="DNAX_ATPase_lid"/>
    <property type="match status" value="1"/>
</dbReference>
<dbReference type="SUPFAM" id="SSF48019">
    <property type="entry name" value="post-AAA+ oligomerization domain-like"/>
    <property type="match status" value="1"/>
</dbReference>
<dbReference type="GO" id="GO:0006261">
    <property type="term" value="P:DNA-templated DNA replication"/>
    <property type="evidence" value="ECO:0007669"/>
    <property type="project" value="TreeGrafter"/>
</dbReference>
<dbReference type="GO" id="GO:0003677">
    <property type="term" value="F:DNA binding"/>
    <property type="evidence" value="ECO:0007669"/>
    <property type="project" value="InterPro"/>
</dbReference>
<keyword evidence="5" id="KW-0479">Metal-binding</keyword>
<dbReference type="EC" id="2.7.7.7" evidence="11"/>